<protein>
    <submittedName>
        <fullName evidence="1">Uncharacterized protein</fullName>
    </submittedName>
</protein>
<accession>A0A0A9DR83</accession>
<dbReference type="EMBL" id="GBRH01209750">
    <property type="protein sequence ID" value="JAD88145.1"/>
    <property type="molecule type" value="Transcribed_RNA"/>
</dbReference>
<sequence>MLRSTSNAILCTLNYKTQTTKASGLSFRATH</sequence>
<reference evidence="1" key="2">
    <citation type="journal article" date="2015" name="Data Brief">
        <title>Shoot transcriptome of the giant reed, Arundo donax.</title>
        <authorList>
            <person name="Barrero R.A."/>
            <person name="Guerrero F.D."/>
            <person name="Moolhuijzen P."/>
            <person name="Goolsby J.A."/>
            <person name="Tidwell J."/>
            <person name="Bellgard S.E."/>
            <person name="Bellgard M.I."/>
        </authorList>
    </citation>
    <scope>NUCLEOTIDE SEQUENCE</scope>
    <source>
        <tissue evidence="1">Shoot tissue taken approximately 20 cm above the soil surface</tissue>
    </source>
</reference>
<name>A0A0A9DR83_ARUDO</name>
<organism evidence="1">
    <name type="scientific">Arundo donax</name>
    <name type="common">Giant reed</name>
    <name type="synonym">Donax arundinaceus</name>
    <dbReference type="NCBI Taxonomy" id="35708"/>
    <lineage>
        <taxon>Eukaryota</taxon>
        <taxon>Viridiplantae</taxon>
        <taxon>Streptophyta</taxon>
        <taxon>Embryophyta</taxon>
        <taxon>Tracheophyta</taxon>
        <taxon>Spermatophyta</taxon>
        <taxon>Magnoliopsida</taxon>
        <taxon>Liliopsida</taxon>
        <taxon>Poales</taxon>
        <taxon>Poaceae</taxon>
        <taxon>PACMAD clade</taxon>
        <taxon>Arundinoideae</taxon>
        <taxon>Arundineae</taxon>
        <taxon>Arundo</taxon>
    </lineage>
</organism>
<dbReference type="AlphaFoldDB" id="A0A0A9DR83"/>
<evidence type="ECO:0000313" key="1">
    <source>
        <dbReference type="EMBL" id="JAD88145.1"/>
    </source>
</evidence>
<reference evidence="1" key="1">
    <citation type="submission" date="2014-09" db="EMBL/GenBank/DDBJ databases">
        <authorList>
            <person name="Magalhaes I.L.F."/>
            <person name="Oliveira U."/>
            <person name="Santos F.R."/>
            <person name="Vidigal T.H.D.A."/>
            <person name="Brescovit A.D."/>
            <person name="Santos A.J."/>
        </authorList>
    </citation>
    <scope>NUCLEOTIDE SEQUENCE</scope>
    <source>
        <tissue evidence="1">Shoot tissue taken approximately 20 cm above the soil surface</tissue>
    </source>
</reference>
<proteinExistence type="predicted"/>